<proteinExistence type="predicted"/>
<feature type="domain" description="Cellulose-binding Sde182 nucleoside hydrolase-like" evidence="2">
    <location>
        <begin position="50"/>
        <end position="189"/>
    </location>
</feature>
<comment type="caution">
    <text evidence="3">The sequence shown here is derived from an EMBL/GenBank/DDBJ whole genome shotgun (WGS) entry which is preliminary data.</text>
</comment>
<dbReference type="AlphaFoldDB" id="A0A3D8MFL6"/>
<sequence length="421" mass="47591">MKRSLLLAGLLLGSGLSLAQNSNAEQTQPHVWVYSDLSDPRDRRSGGHPQNDPDDIVSLASLLLSSNRYHIAAVVVGSTNRKNLHNPLPFLEQTFIPAYQHDRKALIEHYPDMQATIPFYWSSLTQQPQPHKFDPQRDYTDLTEFPTVKALVKYARQQPVWVLNWGPMTESAIVVKHLLDTSATDTLKNLRFVSHWTKSSLAQGSPQAPFDVANCRDDGAACHYLHEQAAQQSGVFLIELGAVGQTGIVNGSNQWKEKAEFDLSRLGQIFYRAKYYFGQPDQSDAATHWLLSGIDGLSASLYPQDGGLSQQLEADNQQRFYQAAPAIMADLNHRSQLAAGEPFSTAHIAEYFTYVYRKRDHYELYLPYNGMNYMITDASGKQVEQGQLPRGNHRLEGLPVQEEKAYQVTISYQNWQKTYWL</sequence>
<name>A0A3D8MFL6_9ALTE</name>
<evidence type="ECO:0000313" key="3">
    <source>
        <dbReference type="EMBL" id="RDV29371.1"/>
    </source>
</evidence>
<evidence type="ECO:0000259" key="2">
    <source>
        <dbReference type="Pfam" id="PF07632"/>
    </source>
</evidence>
<dbReference type="Proteomes" id="UP000256561">
    <property type="component" value="Unassembled WGS sequence"/>
</dbReference>
<dbReference type="InterPro" id="IPR036452">
    <property type="entry name" value="Ribo_hydro-like"/>
</dbReference>
<dbReference type="Gene3D" id="3.90.245.10">
    <property type="entry name" value="Ribonucleoside hydrolase-like"/>
    <property type="match status" value="1"/>
</dbReference>
<organism evidence="3 4">
    <name type="scientific">Alteromonas aestuariivivens</name>
    <dbReference type="NCBI Taxonomy" id="1938339"/>
    <lineage>
        <taxon>Bacteria</taxon>
        <taxon>Pseudomonadati</taxon>
        <taxon>Pseudomonadota</taxon>
        <taxon>Gammaproteobacteria</taxon>
        <taxon>Alteromonadales</taxon>
        <taxon>Alteromonadaceae</taxon>
        <taxon>Alteromonas/Salinimonas group</taxon>
        <taxon>Alteromonas</taxon>
    </lineage>
</organism>
<evidence type="ECO:0000256" key="1">
    <source>
        <dbReference type="SAM" id="SignalP"/>
    </source>
</evidence>
<keyword evidence="4" id="KW-1185">Reference proteome</keyword>
<reference evidence="4" key="1">
    <citation type="submission" date="2018-08" db="EMBL/GenBank/DDBJ databases">
        <authorList>
            <person name="Zhang J."/>
            <person name="Du Z.-J."/>
        </authorList>
    </citation>
    <scope>NUCLEOTIDE SEQUENCE [LARGE SCALE GENOMIC DNA]</scope>
    <source>
        <strain evidence="4">KCTC 52655</strain>
    </source>
</reference>
<feature type="signal peptide" evidence="1">
    <location>
        <begin position="1"/>
        <end position="19"/>
    </location>
</feature>
<dbReference type="EMBL" id="QRHA01000001">
    <property type="protein sequence ID" value="RDV29371.1"/>
    <property type="molecule type" value="Genomic_DNA"/>
</dbReference>
<dbReference type="OrthoDB" id="6381175at2"/>
<gene>
    <name evidence="3" type="ORF">DXV75_02680</name>
</gene>
<protein>
    <recommendedName>
        <fullName evidence="2">Cellulose-binding Sde182 nucleoside hydrolase-like domain-containing protein</fullName>
    </recommendedName>
</protein>
<dbReference type="InterPro" id="IPR011483">
    <property type="entry name" value="Sde182_NH-like"/>
</dbReference>
<dbReference type="Pfam" id="PF07632">
    <property type="entry name" value="Sde182_NH-like"/>
    <property type="match status" value="1"/>
</dbReference>
<dbReference type="GO" id="GO:0016799">
    <property type="term" value="F:hydrolase activity, hydrolyzing N-glycosyl compounds"/>
    <property type="evidence" value="ECO:0007669"/>
    <property type="project" value="InterPro"/>
</dbReference>
<dbReference type="SUPFAM" id="SSF53590">
    <property type="entry name" value="Nucleoside hydrolase"/>
    <property type="match status" value="1"/>
</dbReference>
<keyword evidence="1" id="KW-0732">Signal</keyword>
<dbReference type="RefSeq" id="WP_115591661.1">
    <property type="nucleotide sequence ID" value="NZ_QRHA01000001.1"/>
</dbReference>
<feature type="chain" id="PRO_5017550850" description="Cellulose-binding Sde182 nucleoside hydrolase-like domain-containing protein" evidence="1">
    <location>
        <begin position="20"/>
        <end position="421"/>
    </location>
</feature>
<accession>A0A3D8MFL6</accession>
<evidence type="ECO:0000313" key="4">
    <source>
        <dbReference type="Proteomes" id="UP000256561"/>
    </source>
</evidence>